<feature type="signal peptide" evidence="2">
    <location>
        <begin position="1"/>
        <end position="21"/>
    </location>
</feature>
<sequence>MRPRGAFAVAGSLAIALFVAACGGDDGDETASASEGETTPAGDELTPAEAGSEHDLAGVCPDPIVMQQDWQPEAEHGAMYHLVGPGYQIDADAKTVTGPLVVGDVDTGVSVEVRPGGSTVGFQPVAALMYLDEDILIGAVNTDYAISSSGEQPVTAVVAPLNISPQILMWDPETYPDAESLVDVAAEGATVVTAGDTIQKLLLSQGIIDESQMDTGYEGTPARFVGDPSILQQGFISAEPYIYEHEVSNWGRPIAAQLLYEVGFTIYPEPYAVRTADIEEERDCLEKLVPILQQSQIDYIDDPAETNELIVELVGEYNTGWEYTPGVAEFAVDAMLEHGIVANDPETGVLGAFDLERVQQIIDTFAPILDTADIKPDLVPEDLVTNEFLDESISLD</sequence>
<comment type="caution">
    <text evidence="3">The sequence shown here is derived from an EMBL/GenBank/DDBJ whole genome shotgun (WGS) entry which is preliminary data.</text>
</comment>
<evidence type="ECO:0000256" key="1">
    <source>
        <dbReference type="SAM" id="MobiDB-lite"/>
    </source>
</evidence>
<proteinExistence type="predicted"/>
<protein>
    <recommendedName>
        <fullName evidence="5">ABC transporter substrate-binding protein</fullName>
    </recommendedName>
</protein>
<dbReference type="Proteomes" id="UP000475214">
    <property type="component" value="Unassembled WGS sequence"/>
</dbReference>
<reference evidence="3 4" key="1">
    <citation type="submission" date="2020-02" db="EMBL/GenBank/DDBJ databases">
        <authorList>
            <person name="Li X.-J."/>
            <person name="Han X.-M."/>
        </authorList>
    </citation>
    <scope>NUCLEOTIDE SEQUENCE [LARGE SCALE GENOMIC DNA]</scope>
    <source>
        <strain evidence="3 4">CCTCC AB 2017055</strain>
    </source>
</reference>
<accession>A0A6L9SGS6</accession>
<keyword evidence="2" id="KW-0732">Signal</keyword>
<dbReference type="Gene3D" id="3.40.190.10">
    <property type="entry name" value="Periplasmic binding protein-like II"/>
    <property type="match status" value="1"/>
</dbReference>
<dbReference type="RefSeq" id="WP_163744997.1">
    <property type="nucleotide sequence ID" value="NZ_JAAGOA010000034.1"/>
</dbReference>
<name>A0A6L9SGS6_9ACTN</name>
<evidence type="ECO:0000313" key="4">
    <source>
        <dbReference type="Proteomes" id="UP000475214"/>
    </source>
</evidence>
<keyword evidence="4" id="KW-1185">Reference proteome</keyword>
<evidence type="ECO:0000256" key="2">
    <source>
        <dbReference type="SAM" id="SignalP"/>
    </source>
</evidence>
<dbReference type="PROSITE" id="PS51257">
    <property type="entry name" value="PROKAR_LIPOPROTEIN"/>
    <property type="match status" value="1"/>
</dbReference>
<evidence type="ECO:0008006" key="5">
    <source>
        <dbReference type="Google" id="ProtNLM"/>
    </source>
</evidence>
<feature type="chain" id="PRO_5038413564" description="ABC transporter substrate-binding protein" evidence="2">
    <location>
        <begin position="22"/>
        <end position="396"/>
    </location>
</feature>
<evidence type="ECO:0000313" key="3">
    <source>
        <dbReference type="EMBL" id="NEE04456.1"/>
    </source>
</evidence>
<gene>
    <name evidence="3" type="ORF">G1H10_30240</name>
</gene>
<dbReference type="EMBL" id="JAAGOA010000034">
    <property type="protein sequence ID" value="NEE04456.1"/>
    <property type="molecule type" value="Genomic_DNA"/>
</dbReference>
<dbReference type="AlphaFoldDB" id="A0A6L9SGS6"/>
<organism evidence="3 4">
    <name type="scientific">Phytoactinopolyspora halotolerans</name>
    <dbReference type="NCBI Taxonomy" id="1981512"/>
    <lineage>
        <taxon>Bacteria</taxon>
        <taxon>Bacillati</taxon>
        <taxon>Actinomycetota</taxon>
        <taxon>Actinomycetes</taxon>
        <taxon>Jiangellales</taxon>
        <taxon>Jiangellaceae</taxon>
        <taxon>Phytoactinopolyspora</taxon>
    </lineage>
</organism>
<feature type="region of interest" description="Disordered" evidence="1">
    <location>
        <begin position="26"/>
        <end position="58"/>
    </location>
</feature>